<comment type="caution">
    <text evidence="7">The sequence shown here is derived from an EMBL/GenBank/DDBJ whole genome shotgun (WGS) entry which is preliminary data.</text>
</comment>
<dbReference type="NCBIfam" id="TIGR00093">
    <property type="entry name" value="pseudouridine synthase"/>
    <property type="match status" value="1"/>
</dbReference>
<dbReference type="FunFam" id="3.30.70.580:FF:000005">
    <property type="entry name" value="Pseudouridine synthase"/>
    <property type="match status" value="1"/>
</dbReference>
<evidence type="ECO:0000313" key="8">
    <source>
        <dbReference type="Proteomes" id="UP000051166"/>
    </source>
</evidence>
<dbReference type="InterPro" id="IPR020103">
    <property type="entry name" value="PsdUridine_synth_cat_dom_sf"/>
</dbReference>
<dbReference type="Proteomes" id="UP000051166">
    <property type="component" value="Unassembled WGS sequence"/>
</dbReference>
<dbReference type="GO" id="GO:0003723">
    <property type="term" value="F:RNA binding"/>
    <property type="evidence" value="ECO:0007669"/>
    <property type="project" value="UniProtKB-KW"/>
</dbReference>
<dbReference type="FunFam" id="3.30.70.1560:FF:000001">
    <property type="entry name" value="Pseudouridine synthase"/>
    <property type="match status" value="1"/>
</dbReference>
<keyword evidence="8" id="KW-1185">Reference proteome</keyword>
<dbReference type="OrthoDB" id="9807213at2"/>
<keyword evidence="3 5" id="KW-0413">Isomerase</keyword>
<evidence type="ECO:0000256" key="4">
    <source>
        <dbReference type="PROSITE-ProRule" id="PRU00182"/>
    </source>
</evidence>
<dbReference type="GO" id="GO:0000455">
    <property type="term" value="P:enzyme-directed rRNA pseudouridine synthesis"/>
    <property type="evidence" value="ECO:0007669"/>
    <property type="project" value="UniProtKB-ARBA"/>
</dbReference>
<dbReference type="PROSITE" id="PS01149">
    <property type="entry name" value="PSI_RSU"/>
    <property type="match status" value="1"/>
</dbReference>
<dbReference type="InterPro" id="IPR020094">
    <property type="entry name" value="TruA/RsuA/RluB/E/F_N"/>
</dbReference>
<evidence type="ECO:0000256" key="5">
    <source>
        <dbReference type="RuleBase" id="RU003887"/>
    </source>
</evidence>
<evidence type="ECO:0000256" key="2">
    <source>
        <dbReference type="ARBA" id="ARBA00022884"/>
    </source>
</evidence>
<dbReference type="CDD" id="cd02870">
    <property type="entry name" value="PseudoU_synth_RsuA_like"/>
    <property type="match status" value="1"/>
</dbReference>
<dbReference type="Pfam" id="PF01479">
    <property type="entry name" value="S4"/>
    <property type="match status" value="1"/>
</dbReference>
<dbReference type="InterPro" id="IPR042092">
    <property type="entry name" value="PsdUridine_s_RsuA/RluB/E/F_cat"/>
</dbReference>
<dbReference type="InterPro" id="IPR002942">
    <property type="entry name" value="S4_RNA-bd"/>
</dbReference>
<dbReference type="FunFam" id="3.10.290.10:FF:000003">
    <property type="entry name" value="Pseudouridine synthase"/>
    <property type="match status" value="1"/>
</dbReference>
<dbReference type="CDD" id="cd00165">
    <property type="entry name" value="S4"/>
    <property type="match status" value="1"/>
</dbReference>
<evidence type="ECO:0000259" key="6">
    <source>
        <dbReference type="SMART" id="SM00363"/>
    </source>
</evidence>
<dbReference type="GO" id="GO:0005829">
    <property type="term" value="C:cytosol"/>
    <property type="evidence" value="ECO:0007669"/>
    <property type="project" value="UniProtKB-ARBA"/>
</dbReference>
<dbReference type="STRING" id="1423801.FD50_GL000174"/>
<dbReference type="GO" id="GO:0120159">
    <property type="term" value="F:rRNA pseudouridine synthase activity"/>
    <property type="evidence" value="ECO:0007669"/>
    <property type="project" value="UniProtKB-ARBA"/>
</dbReference>
<dbReference type="RefSeq" id="WP_056960311.1">
    <property type="nucleotide sequence ID" value="NZ_AZFQ01000026.1"/>
</dbReference>
<proteinExistence type="inferred from homology"/>
<dbReference type="InterPro" id="IPR000748">
    <property type="entry name" value="PsdUridine_synth_RsuA/RluB/E/F"/>
</dbReference>
<evidence type="ECO:0000256" key="3">
    <source>
        <dbReference type="ARBA" id="ARBA00023235"/>
    </source>
</evidence>
<dbReference type="PANTHER" id="PTHR47683:SF2">
    <property type="entry name" value="RNA-BINDING S4 DOMAIN-CONTAINING PROTEIN"/>
    <property type="match status" value="1"/>
</dbReference>
<dbReference type="InterPro" id="IPR006145">
    <property type="entry name" value="PsdUridine_synth_RsuA/RluA"/>
</dbReference>
<reference evidence="7 8" key="1">
    <citation type="journal article" date="2015" name="Genome Announc.">
        <title>Expanding the biotechnology potential of lactobacilli through comparative genomics of 213 strains and associated genera.</title>
        <authorList>
            <person name="Sun Z."/>
            <person name="Harris H.M."/>
            <person name="McCann A."/>
            <person name="Guo C."/>
            <person name="Argimon S."/>
            <person name="Zhang W."/>
            <person name="Yang X."/>
            <person name="Jeffery I.B."/>
            <person name="Cooney J.C."/>
            <person name="Kagawa T.F."/>
            <person name="Liu W."/>
            <person name="Song Y."/>
            <person name="Salvetti E."/>
            <person name="Wrobel A."/>
            <person name="Rasinkangas P."/>
            <person name="Parkhill J."/>
            <person name="Rea M.C."/>
            <person name="O'Sullivan O."/>
            <person name="Ritari J."/>
            <person name="Douillard F.P."/>
            <person name="Paul Ross R."/>
            <person name="Yang R."/>
            <person name="Briner A.E."/>
            <person name="Felis G.E."/>
            <person name="de Vos W.M."/>
            <person name="Barrangou R."/>
            <person name="Klaenhammer T.R."/>
            <person name="Caufield P.W."/>
            <person name="Cui Y."/>
            <person name="Zhang H."/>
            <person name="O'Toole P.W."/>
        </authorList>
    </citation>
    <scope>NUCLEOTIDE SEQUENCE [LARGE SCALE GENOMIC DNA]</scope>
    <source>
        <strain evidence="7 8">DSM 16230</strain>
    </source>
</reference>
<accession>A0A0R1V2V0</accession>
<protein>
    <recommendedName>
        <fullName evidence="5">Pseudouridine synthase</fullName>
        <ecNumber evidence="5">5.4.99.-</ecNumber>
    </recommendedName>
</protein>
<dbReference type="GeneID" id="98307636"/>
<dbReference type="PATRIC" id="fig|1423801.4.peg.176"/>
<comment type="similarity">
    <text evidence="1 5">Belongs to the pseudouridine synthase RsuA family.</text>
</comment>
<feature type="domain" description="RNA-binding S4" evidence="6">
    <location>
        <begin position="6"/>
        <end position="67"/>
    </location>
</feature>
<dbReference type="PANTHER" id="PTHR47683">
    <property type="entry name" value="PSEUDOURIDINE SYNTHASE FAMILY PROTEIN-RELATED"/>
    <property type="match status" value="1"/>
</dbReference>
<dbReference type="SUPFAM" id="SSF55120">
    <property type="entry name" value="Pseudouridine synthase"/>
    <property type="match status" value="1"/>
</dbReference>
<evidence type="ECO:0000313" key="7">
    <source>
        <dbReference type="EMBL" id="KRL99476.1"/>
    </source>
</evidence>
<name>A0A0R1V2V0_9LACO</name>
<dbReference type="EC" id="5.4.99.-" evidence="5"/>
<dbReference type="SMART" id="SM00363">
    <property type="entry name" value="S4"/>
    <property type="match status" value="1"/>
</dbReference>
<organism evidence="7 8">
    <name type="scientific">Liquorilactobacillus satsumensis DSM 16230 = JCM 12392</name>
    <dbReference type="NCBI Taxonomy" id="1423801"/>
    <lineage>
        <taxon>Bacteria</taxon>
        <taxon>Bacillati</taxon>
        <taxon>Bacillota</taxon>
        <taxon>Bacilli</taxon>
        <taxon>Lactobacillales</taxon>
        <taxon>Lactobacillaceae</taxon>
        <taxon>Liquorilactobacillus</taxon>
    </lineage>
</organism>
<dbReference type="Pfam" id="PF00849">
    <property type="entry name" value="PseudoU_synth_2"/>
    <property type="match status" value="1"/>
</dbReference>
<gene>
    <name evidence="7" type="ORF">FD50_GL000174</name>
</gene>
<dbReference type="Gene3D" id="3.30.70.580">
    <property type="entry name" value="Pseudouridine synthase I, catalytic domain, N-terminal subdomain"/>
    <property type="match status" value="1"/>
</dbReference>
<dbReference type="AlphaFoldDB" id="A0A0R1V2V0"/>
<dbReference type="Gene3D" id="3.30.70.1560">
    <property type="entry name" value="Alpha-L RNA-binding motif"/>
    <property type="match status" value="1"/>
</dbReference>
<dbReference type="PROSITE" id="PS50889">
    <property type="entry name" value="S4"/>
    <property type="match status" value="1"/>
</dbReference>
<dbReference type="InterPro" id="IPR036986">
    <property type="entry name" value="S4_RNA-bd_sf"/>
</dbReference>
<dbReference type="Gene3D" id="3.10.290.10">
    <property type="entry name" value="RNA-binding S4 domain"/>
    <property type="match status" value="1"/>
</dbReference>
<dbReference type="InterPro" id="IPR018496">
    <property type="entry name" value="PsdUridine_synth_RsuA/RluB_CS"/>
</dbReference>
<dbReference type="InterPro" id="IPR050343">
    <property type="entry name" value="RsuA_PseudoU_synthase"/>
</dbReference>
<keyword evidence="2 4" id="KW-0694">RNA-binding</keyword>
<dbReference type="SUPFAM" id="SSF55174">
    <property type="entry name" value="Alpha-L RNA-binding motif"/>
    <property type="match status" value="1"/>
</dbReference>
<evidence type="ECO:0000256" key="1">
    <source>
        <dbReference type="ARBA" id="ARBA00008348"/>
    </source>
</evidence>
<dbReference type="EMBL" id="AZFQ01000026">
    <property type="protein sequence ID" value="KRL99476.1"/>
    <property type="molecule type" value="Genomic_DNA"/>
</dbReference>
<sequence length="239" mass="26741">MTNETERLQKVMARAGVASRRASEKLILAGKVQVNGAVVTELGIKVGPADLVTVNGEALEREKQVYYLFYKPRGVISAASDDKGRKVVVDYFKDVPERLYPVGRLDYDTSGLLVMTNDGELANKLMHPRYKIDKTYIAKVEGIPDNEAFKKLRLGVLIDHKKTAPAKAHLLSAERAKKTAVISLTIHEGRYHQVKKMLEAVGYPVQKLRRESYGFLTLAGLNAGSYRKLTQDEVQRLKQ</sequence>